<dbReference type="InParanoid" id="A0A0D0A3Y0"/>
<keyword evidence="2" id="KW-1185">Reference proteome</keyword>
<dbReference type="EMBL" id="KN835535">
    <property type="protein sequence ID" value="KIK36371.1"/>
    <property type="molecule type" value="Genomic_DNA"/>
</dbReference>
<reference evidence="2" key="2">
    <citation type="submission" date="2015-01" db="EMBL/GenBank/DDBJ databases">
        <title>Evolutionary Origins and Diversification of the Mycorrhizal Mutualists.</title>
        <authorList>
            <consortium name="DOE Joint Genome Institute"/>
            <consortium name="Mycorrhizal Genomics Consortium"/>
            <person name="Kohler A."/>
            <person name="Kuo A."/>
            <person name="Nagy L.G."/>
            <person name="Floudas D."/>
            <person name="Copeland A."/>
            <person name="Barry K.W."/>
            <person name="Cichocki N."/>
            <person name="Veneault-Fourrey C."/>
            <person name="LaButti K."/>
            <person name="Lindquist E.A."/>
            <person name="Lipzen A."/>
            <person name="Lundell T."/>
            <person name="Morin E."/>
            <person name="Murat C."/>
            <person name="Riley R."/>
            <person name="Ohm R."/>
            <person name="Sun H."/>
            <person name="Tunlid A."/>
            <person name="Henrissat B."/>
            <person name="Grigoriev I.V."/>
            <person name="Hibbett D.S."/>
            <person name="Martin F."/>
        </authorList>
    </citation>
    <scope>NUCLEOTIDE SEQUENCE [LARGE SCALE GENOMIC DNA]</scope>
    <source>
        <strain evidence="2">UH-Slu-Lm8-n1</strain>
    </source>
</reference>
<proteinExistence type="predicted"/>
<organism evidence="1 2">
    <name type="scientific">Suillus luteus UH-Slu-Lm8-n1</name>
    <dbReference type="NCBI Taxonomy" id="930992"/>
    <lineage>
        <taxon>Eukaryota</taxon>
        <taxon>Fungi</taxon>
        <taxon>Dikarya</taxon>
        <taxon>Basidiomycota</taxon>
        <taxon>Agaricomycotina</taxon>
        <taxon>Agaricomycetes</taxon>
        <taxon>Agaricomycetidae</taxon>
        <taxon>Boletales</taxon>
        <taxon>Suillineae</taxon>
        <taxon>Suillaceae</taxon>
        <taxon>Suillus</taxon>
    </lineage>
</organism>
<sequence length="71" mass="7991">MLLRVTEIRSFTHCARDLRDNILLPDAKDNVAVSQSIEVDVGVDFLGQRYQSSMSVGSFPRTHTSVPWITI</sequence>
<accession>A0A0D0A3Y0</accession>
<evidence type="ECO:0000313" key="1">
    <source>
        <dbReference type="EMBL" id="KIK36371.1"/>
    </source>
</evidence>
<evidence type="ECO:0000313" key="2">
    <source>
        <dbReference type="Proteomes" id="UP000054485"/>
    </source>
</evidence>
<protein>
    <submittedName>
        <fullName evidence="1">Uncharacterized protein</fullName>
    </submittedName>
</protein>
<dbReference type="AlphaFoldDB" id="A0A0D0A3Y0"/>
<name>A0A0D0A3Y0_9AGAM</name>
<reference evidence="1 2" key="1">
    <citation type="submission" date="2014-04" db="EMBL/GenBank/DDBJ databases">
        <authorList>
            <consortium name="DOE Joint Genome Institute"/>
            <person name="Kuo A."/>
            <person name="Ruytinx J."/>
            <person name="Rineau F."/>
            <person name="Colpaert J."/>
            <person name="Kohler A."/>
            <person name="Nagy L.G."/>
            <person name="Floudas D."/>
            <person name="Copeland A."/>
            <person name="Barry K.W."/>
            <person name="Cichocki N."/>
            <person name="Veneault-Fourrey C."/>
            <person name="LaButti K."/>
            <person name="Lindquist E.A."/>
            <person name="Lipzen A."/>
            <person name="Lundell T."/>
            <person name="Morin E."/>
            <person name="Murat C."/>
            <person name="Sun H."/>
            <person name="Tunlid A."/>
            <person name="Henrissat B."/>
            <person name="Grigoriev I.V."/>
            <person name="Hibbett D.S."/>
            <person name="Martin F."/>
            <person name="Nordberg H.P."/>
            <person name="Cantor M.N."/>
            <person name="Hua S.X."/>
        </authorList>
    </citation>
    <scope>NUCLEOTIDE SEQUENCE [LARGE SCALE GENOMIC DNA]</scope>
    <source>
        <strain evidence="1 2">UH-Slu-Lm8-n1</strain>
    </source>
</reference>
<gene>
    <name evidence="1" type="ORF">CY34DRAFT_811350</name>
</gene>
<dbReference type="HOGENOM" id="CLU_2741742_0_0_1"/>
<dbReference type="Proteomes" id="UP000054485">
    <property type="component" value="Unassembled WGS sequence"/>
</dbReference>